<dbReference type="AlphaFoldDB" id="A0A2I1HI87"/>
<accession>A0A2I1HI87</accession>
<sequence length="181" mass="21333">MDEQQEIQRFHSTHNEPFWTSLGKLLRVDTIVSPRLPCQFVSPGDQPKKNEQETKDYNMIVEIIMNKNDRDRVINSLNLFLDRAPKNPNDLVNYVKTKLSYYFKEIKSYGFNHIIILTESCCDGIVFLDCYGRIFELDCIYDELHLYGNYFERIEIAKKNGKYLETWIVEDDGTVVDISDE</sequence>
<evidence type="ECO:0000313" key="2">
    <source>
        <dbReference type="Proteomes" id="UP000234323"/>
    </source>
</evidence>
<dbReference type="OrthoDB" id="2326117at2759"/>
<name>A0A2I1HI87_9GLOM</name>
<organism evidence="1 2">
    <name type="scientific">Rhizophagus irregularis</name>
    <dbReference type="NCBI Taxonomy" id="588596"/>
    <lineage>
        <taxon>Eukaryota</taxon>
        <taxon>Fungi</taxon>
        <taxon>Fungi incertae sedis</taxon>
        <taxon>Mucoromycota</taxon>
        <taxon>Glomeromycotina</taxon>
        <taxon>Glomeromycetes</taxon>
        <taxon>Glomerales</taxon>
        <taxon>Glomeraceae</taxon>
        <taxon>Rhizophagus</taxon>
    </lineage>
</organism>
<keyword evidence="2" id="KW-1185">Reference proteome</keyword>
<proteinExistence type="predicted"/>
<comment type="caution">
    <text evidence="1">The sequence shown here is derived from an EMBL/GenBank/DDBJ whole genome shotgun (WGS) entry which is preliminary data.</text>
</comment>
<evidence type="ECO:0000313" key="1">
    <source>
        <dbReference type="EMBL" id="PKY58578.1"/>
    </source>
</evidence>
<gene>
    <name evidence="1" type="ORF">RhiirA4_480605</name>
</gene>
<dbReference type="Proteomes" id="UP000234323">
    <property type="component" value="Unassembled WGS sequence"/>
</dbReference>
<protein>
    <submittedName>
        <fullName evidence="1">Uncharacterized protein</fullName>
    </submittedName>
</protein>
<dbReference type="EMBL" id="LLXI01003080">
    <property type="protein sequence ID" value="PKY58578.1"/>
    <property type="molecule type" value="Genomic_DNA"/>
</dbReference>
<reference evidence="1 2" key="1">
    <citation type="submission" date="2015-10" db="EMBL/GenBank/DDBJ databases">
        <title>Genome analyses suggest a sexual origin of heterokaryosis in a supposedly ancient asexual fungus.</title>
        <authorList>
            <person name="Ropars J."/>
            <person name="Sedzielewska K."/>
            <person name="Noel J."/>
            <person name="Charron P."/>
            <person name="Farinelli L."/>
            <person name="Marton T."/>
            <person name="Kruger M."/>
            <person name="Pelin A."/>
            <person name="Brachmann A."/>
            <person name="Corradi N."/>
        </authorList>
    </citation>
    <scope>NUCLEOTIDE SEQUENCE [LARGE SCALE GENOMIC DNA]</scope>
    <source>
        <strain evidence="1 2">A4</strain>
    </source>
</reference>